<protein>
    <recommendedName>
        <fullName evidence="5">Alpha glucuronidase N-terminal domain-containing protein</fullName>
    </recommendedName>
</protein>
<evidence type="ECO:0000313" key="3">
    <source>
        <dbReference type="EMBL" id="MFC4874207.1"/>
    </source>
</evidence>
<keyword evidence="2" id="KW-0732">Signal</keyword>
<comment type="caution">
    <text evidence="3">The sequence shown here is derived from an EMBL/GenBank/DDBJ whole genome shotgun (WGS) entry which is preliminary data.</text>
</comment>
<evidence type="ECO:0000256" key="1">
    <source>
        <dbReference type="ARBA" id="ARBA00022801"/>
    </source>
</evidence>
<evidence type="ECO:0000256" key="2">
    <source>
        <dbReference type="SAM" id="SignalP"/>
    </source>
</evidence>
<name>A0ABV9T633_9BACT</name>
<reference evidence="4" key="1">
    <citation type="journal article" date="2019" name="Int. J. Syst. Evol. Microbiol.">
        <title>The Global Catalogue of Microorganisms (GCM) 10K type strain sequencing project: providing services to taxonomists for standard genome sequencing and annotation.</title>
        <authorList>
            <consortium name="The Broad Institute Genomics Platform"/>
            <consortium name="The Broad Institute Genome Sequencing Center for Infectious Disease"/>
            <person name="Wu L."/>
            <person name="Ma J."/>
        </authorList>
    </citation>
    <scope>NUCLEOTIDE SEQUENCE [LARGE SCALE GENOMIC DNA]</scope>
    <source>
        <strain evidence="4">CGMCC 4.7466</strain>
    </source>
</reference>
<dbReference type="InterPro" id="IPR029018">
    <property type="entry name" value="Hex-like_dom2"/>
</dbReference>
<accession>A0ABV9T633</accession>
<sequence>MKMNMISLACLAAFAMIQTSAWGQLRLVYDTKNAPVNYAVDLLRGQLASVDETLIVNHAESLDQDADIAILLKGEESAPEEKLSPFHMIQKEGYRYKWENGNSTLLILANDPVGAMYGVLDLAEHIENSGTYVGVEEKTFQPSLEYRIIKFNLPWSPYRDNEATRIHTHTCRDLGFWEEFLDMMVENRLNVLSLWNNHPFPYMIRAVNFPQATPFDEKEMLEWQQFWRQLFRMAKDRGVQTFIVNWNIVVSPEFVDAYGGTEYNDLSDQVKQYIRESVTQMINEYPDLTGIGVTLADWMGTFDEKMTPQEREDWIADTFVEGMKAADRKVKFLHRSVLAGDPMAMRHLLDQTELEEPALVEIKFNWSHGHSTPKLSITHDYHSGELDERFWKPFPENYRIQWMVRNEDFFILRWGDPNFIRNHIKENLHEYVNGYFIGSEGYIPALDYSHVPSPDKTWQYGFEKQWMFYKTWGRLLYDQATSDRYFETILEKKYGEGVGIPMLKAYKLASKMPLRMASFYRSTWDYTLYSEGFIAAEPSSRDRYFDRSSPFISILEWMDHQTLDPDWISIGDYVRGQGETEKEADGKINPSQLADLSEQDSREALRITENLVKFENEYSGAFKSELMDLATWSYLGLYLADKIRAGVALENYRYTGDPADKEKAVVYLEKCLEHWDQVIHLTKDRYKPVPHVSTEHYGDEYISFSWEALRPQVERDIHLARTFEK</sequence>
<dbReference type="Proteomes" id="UP001595818">
    <property type="component" value="Unassembled WGS sequence"/>
</dbReference>
<organism evidence="3 4">
    <name type="scientific">Negadavirga shengliensis</name>
    <dbReference type="NCBI Taxonomy" id="1389218"/>
    <lineage>
        <taxon>Bacteria</taxon>
        <taxon>Pseudomonadati</taxon>
        <taxon>Bacteroidota</taxon>
        <taxon>Cytophagia</taxon>
        <taxon>Cytophagales</taxon>
        <taxon>Cyclobacteriaceae</taxon>
        <taxon>Negadavirga</taxon>
    </lineage>
</organism>
<keyword evidence="1" id="KW-0378">Hydrolase</keyword>
<feature type="chain" id="PRO_5045574165" description="Alpha glucuronidase N-terminal domain-containing protein" evidence="2">
    <location>
        <begin position="24"/>
        <end position="725"/>
    </location>
</feature>
<keyword evidence="4" id="KW-1185">Reference proteome</keyword>
<dbReference type="EMBL" id="JBHSJJ010000016">
    <property type="protein sequence ID" value="MFC4874207.1"/>
    <property type="molecule type" value="Genomic_DNA"/>
</dbReference>
<dbReference type="SUPFAM" id="SSF55545">
    <property type="entry name" value="beta-N-acetylhexosaminidase-like domain"/>
    <property type="match status" value="1"/>
</dbReference>
<feature type="signal peptide" evidence="2">
    <location>
        <begin position="1"/>
        <end position="23"/>
    </location>
</feature>
<evidence type="ECO:0008006" key="5">
    <source>
        <dbReference type="Google" id="ProtNLM"/>
    </source>
</evidence>
<proteinExistence type="predicted"/>
<evidence type="ECO:0000313" key="4">
    <source>
        <dbReference type="Proteomes" id="UP001595818"/>
    </source>
</evidence>
<gene>
    <name evidence="3" type="ORF">ACFPFU_21055</name>
</gene>
<dbReference type="Gene3D" id="3.30.379.10">
    <property type="entry name" value="Chitobiase/beta-hexosaminidase domain 2-like"/>
    <property type="match status" value="1"/>
</dbReference>
<dbReference type="RefSeq" id="WP_377067830.1">
    <property type="nucleotide sequence ID" value="NZ_JBHSJJ010000016.1"/>
</dbReference>